<dbReference type="EMBL" id="JARYMX010000004">
    <property type="protein sequence ID" value="KAJ9552197.1"/>
    <property type="molecule type" value="Genomic_DNA"/>
</dbReference>
<evidence type="ECO:0000313" key="2">
    <source>
        <dbReference type="Proteomes" id="UP001172457"/>
    </source>
</evidence>
<name>A0AA38W9M2_9ASTR</name>
<evidence type="ECO:0000313" key="1">
    <source>
        <dbReference type="EMBL" id="KAJ9552197.1"/>
    </source>
</evidence>
<comment type="caution">
    <text evidence="1">The sequence shown here is derived from an EMBL/GenBank/DDBJ whole genome shotgun (WGS) entry which is preliminary data.</text>
</comment>
<accession>A0AA38W9M2</accession>
<organism evidence="1 2">
    <name type="scientific">Centaurea solstitialis</name>
    <name type="common">yellow star-thistle</name>
    <dbReference type="NCBI Taxonomy" id="347529"/>
    <lineage>
        <taxon>Eukaryota</taxon>
        <taxon>Viridiplantae</taxon>
        <taxon>Streptophyta</taxon>
        <taxon>Embryophyta</taxon>
        <taxon>Tracheophyta</taxon>
        <taxon>Spermatophyta</taxon>
        <taxon>Magnoliopsida</taxon>
        <taxon>eudicotyledons</taxon>
        <taxon>Gunneridae</taxon>
        <taxon>Pentapetalae</taxon>
        <taxon>asterids</taxon>
        <taxon>campanulids</taxon>
        <taxon>Asterales</taxon>
        <taxon>Asteraceae</taxon>
        <taxon>Carduoideae</taxon>
        <taxon>Cardueae</taxon>
        <taxon>Centaureinae</taxon>
        <taxon>Centaurea</taxon>
    </lineage>
</organism>
<dbReference type="Proteomes" id="UP001172457">
    <property type="component" value="Chromosome 4"/>
</dbReference>
<reference evidence="1" key="1">
    <citation type="submission" date="2023-03" db="EMBL/GenBank/DDBJ databases">
        <title>Chromosome-scale reference genome and RAD-based genetic map of yellow starthistle (Centaurea solstitialis) reveal putative structural variation and QTLs associated with invader traits.</title>
        <authorList>
            <person name="Reatini B."/>
            <person name="Cang F.A."/>
            <person name="Jiang Q."/>
            <person name="Mckibben M.T.W."/>
            <person name="Barker M.S."/>
            <person name="Rieseberg L.H."/>
            <person name="Dlugosch K.M."/>
        </authorList>
    </citation>
    <scope>NUCLEOTIDE SEQUENCE</scope>
    <source>
        <strain evidence="1">CAN-66</strain>
        <tissue evidence="1">Leaf</tissue>
    </source>
</reference>
<sequence length="66" mass="7570">MKHMQTEFDWMNRNKVGESYMALECALITGNASKESDVFSSRVVSLEIACGRKTIDHLALRNWDSF</sequence>
<dbReference type="AlphaFoldDB" id="A0AA38W9M2"/>
<proteinExistence type="predicted"/>
<keyword evidence="2" id="KW-1185">Reference proteome</keyword>
<protein>
    <submittedName>
        <fullName evidence="1">Uncharacterized protein</fullName>
    </submittedName>
</protein>
<gene>
    <name evidence="1" type="ORF">OSB04_016242</name>
</gene>